<dbReference type="Pfam" id="PF15377">
    <property type="entry name" value="DUF4604"/>
    <property type="match status" value="1"/>
</dbReference>
<accession>A0A0F8DE05</accession>
<dbReference type="InterPro" id="IPR027911">
    <property type="entry name" value="DUF4604"/>
</dbReference>
<gene>
    <name evidence="3" type="ORF">CFO_g3429</name>
</gene>
<name>A0A0F8DE05_CERFI</name>
<dbReference type="AlphaFoldDB" id="A0A0F8DE05"/>
<evidence type="ECO:0000259" key="2">
    <source>
        <dbReference type="Pfam" id="PF15377"/>
    </source>
</evidence>
<evidence type="ECO:0000313" key="3">
    <source>
        <dbReference type="EMBL" id="KKF94204.1"/>
    </source>
</evidence>
<dbReference type="Proteomes" id="UP000034841">
    <property type="component" value="Unassembled WGS sequence"/>
</dbReference>
<organism evidence="3 4">
    <name type="scientific">Ceratocystis fimbriata f. sp. platani</name>
    <dbReference type="NCBI Taxonomy" id="88771"/>
    <lineage>
        <taxon>Eukaryota</taxon>
        <taxon>Fungi</taxon>
        <taxon>Dikarya</taxon>
        <taxon>Ascomycota</taxon>
        <taxon>Pezizomycotina</taxon>
        <taxon>Sordariomycetes</taxon>
        <taxon>Hypocreomycetidae</taxon>
        <taxon>Microascales</taxon>
        <taxon>Ceratocystidaceae</taxon>
        <taxon>Ceratocystis</taxon>
    </lineage>
</organism>
<feature type="compositionally biased region" description="Basic residues" evidence="1">
    <location>
        <begin position="150"/>
        <end position="160"/>
    </location>
</feature>
<comment type="caution">
    <text evidence="3">The sequence shown here is derived from an EMBL/GenBank/DDBJ whole genome shotgun (WGS) entry which is preliminary data.</text>
</comment>
<keyword evidence="4" id="KW-1185">Reference proteome</keyword>
<protein>
    <recommendedName>
        <fullName evidence="2">DUF4604 domain-containing protein</fullName>
    </recommendedName>
</protein>
<feature type="compositionally biased region" description="Basic and acidic residues" evidence="1">
    <location>
        <begin position="107"/>
        <end position="116"/>
    </location>
</feature>
<reference evidence="3 4" key="1">
    <citation type="submission" date="2015-04" db="EMBL/GenBank/DDBJ databases">
        <title>Genome sequence of Ceratocystis platani, a major pathogen of plane trees.</title>
        <authorList>
            <person name="Belbahri L."/>
        </authorList>
    </citation>
    <scope>NUCLEOTIDE SEQUENCE [LARGE SCALE GENOMIC DNA]</scope>
    <source>
        <strain evidence="3 4">CFO</strain>
    </source>
</reference>
<sequence>MSQKGYKNLSYTATVPPFLARLRSQAPDSSFSADSDGPDPILAARRRPAAAKRSASEEAEDTPLVLDENGNVVNADVAADGSVSVKAPQGEADTETKTEPKTNACLERTDTPKKQETAAIGSPSRKRRAARVIGADGDDDQDKGKEKAAGKQKKKAKKIKLSFDEE</sequence>
<feature type="region of interest" description="Disordered" evidence="1">
    <location>
        <begin position="25"/>
        <end position="166"/>
    </location>
</feature>
<feature type="domain" description="DUF4604" evidence="2">
    <location>
        <begin position="7"/>
        <end position="166"/>
    </location>
</feature>
<evidence type="ECO:0000313" key="4">
    <source>
        <dbReference type="Proteomes" id="UP000034841"/>
    </source>
</evidence>
<dbReference type="EMBL" id="LBBL01000174">
    <property type="protein sequence ID" value="KKF94204.1"/>
    <property type="molecule type" value="Genomic_DNA"/>
</dbReference>
<dbReference type="OrthoDB" id="5388322at2759"/>
<proteinExistence type="predicted"/>
<evidence type="ECO:0000256" key="1">
    <source>
        <dbReference type="SAM" id="MobiDB-lite"/>
    </source>
</evidence>